<protein>
    <submittedName>
        <fullName evidence="1">Uncharacterized protein</fullName>
    </submittedName>
</protein>
<accession>A0A8J3RGD5</accession>
<comment type="caution">
    <text evidence="1">The sequence shown here is derived from an EMBL/GenBank/DDBJ whole genome shotgun (WGS) entry which is preliminary data.</text>
</comment>
<dbReference type="AlphaFoldDB" id="A0A8J3RGD5"/>
<keyword evidence="2" id="KW-1185">Reference proteome</keyword>
<reference evidence="1 2" key="1">
    <citation type="submission" date="2021-01" db="EMBL/GenBank/DDBJ databases">
        <title>Whole genome shotgun sequence of Planobispora longispora NBRC 13918.</title>
        <authorList>
            <person name="Komaki H."/>
            <person name="Tamura T."/>
        </authorList>
    </citation>
    <scope>NUCLEOTIDE SEQUENCE [LARGE SCALE GENOMIC DNA]</scope>
    <source>
        <strain evidence="1 2">NBRC 13918</strain>
    </source>
</reference>
<evidence type="ECO:0000313" key="2">
    <source>
        <dbReference type="Proteomes" id="UP000616724"/>
    </source>
</evidence>
<gene>
    <name evidence="1" type="ORF">Plo01_06590</name>
</gene>
<proteinExistence type="predicted"/>
<evidence type="ECO:0000313" key="1">
    <source>
        <dbReference type="EMBL" id="GIH74230.1"/>
    </source>
</evidence>
<organism evidence="1 2">
    <name type="scientific">Planobispora longispora</name>
    <dbReference type="NCBI Taxonomy" id="28887"/>
    <lineage>
        <taxon>Bacteria</taxon>
        <taxon>Bacillati</taxon>
        <taxon>Actinomycetota</taxon>
        <taxon>Actinomycetes</taxon>
        <taxon>Streptosporangiales</taxon>
        <taxon>Streptosporangiaceae</taxon>
        <taxon>Planobispora</taxon>
    </lineage>
</organism>
<dbReference type="RefSeq" id="WP_203888967.1">
    <property type="nucleotide sequence ID" value="NZ_BOOH01000005.1"/>
</dbReference>
<dbReference type="Proteomes" id="UP000616724">
    <property type="component" value="Unassembled WGS sequence"/>
</dbReference>
<sequence length="469" mass="51062">MTVWEEVRDLIGAGDASKVAARVADLDDAGRKEVARELPGHIEAARRDVERPLRERSERLSRIWRERGEAYKRFARERGVPLREIHRRWAETLGRGGDMEGTWEDPRLKLPEPEREYPSPSEYDAWIDTMRVAGAGTLPTAAAVVTWLHRGDFERRDRSADLVEPVLQAIAARPAEWQADLAVRLALRVRVRRDRRAGDPRDRNLPLTFALLGRTGVTPPEHDPLVLAWIDTPPTAERLRDDPLLDVLLPRLFEAQGVGRALSGERADPPVAASWLGALHALAAEGGVDRQTLLRGCVSRFLRGGSATELRFFARLHELLEPSPAEAASQAGDYLRLLPVAPGPVAKLAVEHLDRLDSLDPDEVGEALSGLLFRAESGLVQAGLAWLDRFLRQEPARADELAPSLAVALGHRAAAVQERAARVAAGHAASFGPAGAGAVRDAAGQLPPDLRGGLITAFGEAPSCEPGPA</sequence>
<dbReference type="EMBL" id="BOOH01000005">
    <property type="protein sequence ID" value="GIH74230.1"/>
    <property type="molecule type" value="Genomic_DNA"/>
</dbReference>
<name>A0A8J3RGD5_9ACTN</name>